<protein>
    <recommendedName>
        <fullName evidence="7">Rhodopsin domain-containing protein</fullName>
    </recommendedName>
</protein>
<evidence type="ECO:0000256" key="1">
    <source>
        <dbReference type="ARBA" id="ARBA00004141"/>
    </source>
</evidence>
<feature type="transmembrane region" description="Helical" evidence="6">
    <location>
        <begin position="7"/>
        <end position="25"/>
    </location>
</feature>
<keyword evidence="3 6" id="KW-1133">Transmembrane helix</keyword>
<evidence type="ECO:0000256" key="3">
    <source>
        <dbReference type="ARBA" id="ARBA00022989"/>
    </source>
</evidence>
<accession>A0A167XJW1</accession>
<evidence type="ECO:0000313" key="9">
    <source>
        <dbReference type="Proteomes" id="UP000078544"/>
    </source>
</evidence>
<sequence length="222" mass="24624">MTVVCGSWALAEILVIFLICRPLAYNWDPTLDGGCGDSKTAYLSIHISNFIIDSLIAILPARTLWKLQMRTARKIQIIALFALGALVCAISLSRIALYQMVTGFGTPDFTYTATTIYIFTTVEPPLACSLACMPLLRPVVEALAELDLPSSLPWLRLSTSHTRSQQSVEHARDTFPLATRADDVAHQETHVSGNQWPGDKRNDQGAIYINRQFEQRLDKADS</sequence>
<dbReference type="AlphaFoldDB" id="A0A167XJW1"/>
<dbReference type="Proteomes" id="UP000078544">
    <property type="component" value="Unassembled WGS sequence"/>
</dbReference>
<dbReference type="InterPro" id="IPR049326">
    <property type="entry name" value="Rhodopsin_dom_fungi"/>
</dbReference>
<evidence type="ECO:0000256" key="6">
    <source>
        <dbReference type="SAM" id="Phobius"/>
    </source>
</evidence>
<comment type="subcellular location">
    <subcellularLocation>
        <location evidence="1">Membrane</location>
        <topology evidence="1">Multi-pass membrane protein</topology>
    </subcellularLocation>
</comment>
<proteinExistence type="inferred from homology"/>
<dbReference type="InterPro" id="IPR052337">
    <property type="entry name" value="SAT4-like"/>
</dbReference>
<comment type="caution">
    <text evidence="8">The sequence shown here is derived from an EMBL/GenBank/DDBJ whole genome shotgun (WGS) entry which is preliminary data.</text>
</comment>
<feature type="transmembrane region" description="Helical" evidence="6">
    <location>
        <begin position="45"/>
        <end position="65"/>
    </location>
</feature>
<gene>
    <name evidence="8" type="ORF">AAL_07275</name>
</gene>
<dbReference type="EMBL" id="AZGY01000022">
    <property type="protein sequence ID" value="KZZ90174.1"/>
    <property type="molecule type" value="Genomic_DNA"/>
</dbReference>
<evidence type="ECO:0000256" key="4">
    <source>
        <dbReference type="ARBA" id="ARBA00023136"/>
    </source>
</evidence>
<dbReference type="GO" id="GO:0016020">
    <property type="term" value="C:membrane"/>
    <property type="evidence" value="ECO:0007669"/>
    <property type="project" value="UniProtKB-SubCell"/>
</dbReference>
<name>A0A167XJW1_9HYPO</name>
<keyword evidence="4 6" id="KW-0472">Membrane</keyword>
<reference evidence="8 9" key="1">
    <citation type="journal article" date="2016" name="Genome Biol. Evol.">
        <title>Divergent and convergent evolution of fungal pathogenicity.</title>
        <authorList>
            <person name="Shang Y."/>
            <person name="Xiao G."/>
            <person name="Zheng P."/>
            <person name="Cen K."/>
            <person name="Zhan S."/>
            <person name="Wang C."/>
        </authorList>
    </citation>
    <scope>NUCLEOTIDE SEQUENCE [LARGE SCALE GENOMIC DNA]</scope>
    <source>
        <strain evidence="8 9">RCEF 2490</strain>
    </source>
</reference>
<evidence type="ECO:0000313" key="8">
    <source>
        <dbReference type="EMBL" id="KZZ90174.1"/>
    </source>
</evidence>
<keyword evidence="9" id="KW-1185">Reference proteome</keyword>
<feature type="domain" description="Rhodopsin" evidence="7">
    <location>
        <begin position="2"/>
        <end position="141"/>
    </location>
</feature>
<keyword evidence="2 6" id="KW-0812">Transmembrane</keyword>
<evidence type="ECO:0000259" key="7">
    <source>
        <dbReference type="Pfam" id="PF20684"/>
    </source>
</evidence>
<evidence type="ECO:0000256" key="5">
    <source>
        <dbReference type="ARBA" id="ARBA00038359"/>
    </source>
</evidence>
<dbReference type="PANTHER" id="PTHR33048">
    <property type="entry name" value="PTH11-LIKE INTEGRAL MEMBRANE PROTEIN (AFU_ORTHOLOGUE AFUA_5G11245)"/>
    <property type="match status" value="1"/>
</dbReference>
<dbReference type="Pfam" id="PF20684">
    <property type="entry name" value="Fung_rhodopsin"/>
    <property type="match status" value="1"/>
</dbReference>
<comment type="similarity">
    <text evidence="5">Belongs to the SAT4 family.</text>
</comment>
<dbReference type="OrthoDB" id="10017208at2759"/>
<evidence type="ECO:0000256" key="2">
    <source>
        <dbReference type="ARBA" id="ARBA00022692"/>
    </source>
</evidence>
<organism evidence="8 9">
    <name type="scientific">Moelleriella libera RCEF 2490</name>
    <dbReference type="NCBI Taxonomy" id="1081109"/>
    <lineage>
        <taxon>Eukaryota</taxon>
        <taxon>Fungi</taxon>
        <taxon>Dikarya</taxon>
        <taxon>Ascomycota</taxon>
        <taxon>Pezizomycotina</taxon>
        <taxon>Sordariomycetes</taxon>
        <taxon>Hypocreomycetidae</taxon>
        <taxon>Hypocreales</taxon>
        <taxon>Clavicipitaceae</taxon>
        <taxon>Moelleriella</taxon>
    </lineage>
</organism>
<feature type="transmembrane region" description="Helical" evidence="6">
    <location>
        <begin position="77"/>
        <end position="97"/>
    </location>
</feature>
<dbReference type="PANTHER" id="PTHR33048:SF57">
    <property type="entry name" value="INTEGRAL MEMBRANE PROTEIN-RELATED"/>
    <property type="match status" value="1"/>
</dbReference>